<dbReference type="CTD" id="400935"/>
<dbReference type="Pfam" id="PF15037">
    <property type="entry name" value="IL17_R_N"/>
    <property type="match status" value="1"/>
</dbReference>
<organism evidence="5 6">
    <name type="scientific">Chanos chanos</name>
    <name type="common">Milkfish</name>
    <name type="synonym">Mugil chanos</name>
    <dbReference type="NCBI Taxonomy" id="29144"/>
    <lineage>
        <taxon>Eukaryota</taxon>
        <taxon>Metazoa</taxon>
        <taxon>Chordata</taxon>
        <taxon>Craniata</taxon>
        <taxon>Vertebrata</taxon>
        <taxon>Euteleostomi</taxon>
        <taxon>Actinopterygii</taxon>
        <taxon>Neopterygii</taxon>
        <taxon>Teleostei</taxon>
        <taxon>Ostariophysi</taxon>
        <taxon>Gonorynchiformes</taxon>
        <taxon>Chanidae</taxon>
        <taxon>Chanos</taxon>
    </lineage>
</organism>
<dbReference type="GeneID" id="115804863"/>
<name>A0A6J2UPL5_CHACN</name>
<keyword evidence="5" id="KW-1185">Reference proteome</keyword>
<dbReference type="PANTHER" id="PTHR15583:SF10">
    <property type="entry name" value="INTERLEUKIN-17 RECEPTOR E-LIKE-RELATED"/>
    <property type="match status" value="1"/>
</dbReference>
<evidence type="ECO:0000259" key="4">
    <source>
        <dbReference type="Pfam" id="PF15037"/>
    </source>
</evidence>
<dbReference type="AlphaFoldDB" id="A0A6J2UPL5"/>
<feature type="region of interest" description="Disordered" evidence="2">
    <location>
        <begin position="412"/>
        <end position="431"/>
    </location>
</feature>
<dbReference type="RefSeq" id="XP_030621212.1">
    <property type="nucleotide sequence ID" value="XM_030765352.1"/>
</dbReference>
<protein>
    <submittedName>
        <fullName evidence="6">Interleukin-17 receptor E</fullName>
    </submittedName>
</protein>
<dbReference type="PANTHER" id="PTHR15583">
    <property type="entry name" value="INTERLEUKIN-17 RECEPTOR"/>
    <property type="match status" value="1"/>
</dbReference>
<accession>A0A6J2UPL5</accession>
<dbReference type="Proteomes" id="UP000504632">
    <property type="component" value="Chromosome 2"/>
</dbReference>
<evidence type="ECO:0000313" key="5">
    <source>
        <dbReference type="Proteomes" id="UP000504632"/>
    </source>
</evidence>
<feature type="chain" id="PRO_5026761568" evidence="3">
    <location>
        <begin position="18"/>
        <end position="431"/>
    </location>
</feature>
<evidence type="ECO:0000256" key="3">
    <source>
        <dbReference type="SAM" id="SignalP"/>
    </source>
</evidence>
<sequence length="431" mass="48615">MSFALALLLSFIPVVLVQNSSIQRIQQCGSHCTQGLRCTSGPHMSFGKCRHMPALNTSSVFHNVTLATVMKCDIGVQDDCFSVKAGQDVYVTMKTVPRYCEAVWSQTYTVQDCTHEDLRHAITECLTGKLEYAVDFVRKELSVRVVDMPGGANYHLRLCYKDSICRGTGTHSLITQQDRGKSVTFQYSRLLPCLCIEGWPAWEDARRAQVCPFKNYTEEMWSGVTFDPHKEALSWEPKCPMLTVVTLCYKVGDHVCLDLGNTSITSDRETVIFAKVDPHPKLCMKFTTEHGSWIDCPFISGNFPVWEVKMASYGDEQKAEIVSSVRADFLLTLCRMTEPSEKMRSTEVNLSGSVCEPNMCIQVRRMDVQFSLPHLQCHFQCWMNEEVRLKEIFVPFRAFLVDRFCDDMKETGFSGPGETAESPGGPVTSDD</sequence>
<dbReference type="GO" id="GO:0030368">
    <property type="term" value="F:interleukin-17 receptor activity"/>
    <property type="evidence" value="ECO:0007669"/>
    <property type="project" value="InterPro"/>
</dbReference>
<dbReference type="InterPro" id="IPR039465">
    <property type="entry name" value="IL-17_rcpt-like"/>
</dbReference>
<keyword evidence="6" id="KW-0675">Receptor</keyword>
<dbReference type="OrthoDB" id="9877324at2759"/>
<reference evidence="6" key="1">
    <citation type="submission" date="2025-08" db="UniProtKB">
        <authorList>
            <consortium name="RefSeq"/>
        </authorList>
    </citation>
    <scope>IDENTIFICATION</scope>
</reference>
<keyword evidence="1 3" id="KW-0732">Signal</keyword>
<feature type="signal peptide" evidence="3">
    <location>
        <begin position="1"/>
        <end position="17"/>
    </location>
</feature>
<proteinExistence type="predicted"/>
<evidence type="ECO:0000256" key="1">
    <source>
        <dbReference type="ARBA" id="ARBA00022729"/>
    </source>
</evidence>
<dbReference type="InParanoid" id="A0A6J2UPL5"/>
<gene>
    <name evidence="6" type="primary">il17rel</name>
</gene>
<feature type="domain" description="Interleukin-17 receptor C/E N-terminal" evidence="4">
    <location>
        <begin position="79"/>
        <end position="317"/>
    </location>
</feature>
<evidence type="ECO:0000256" key="2">
    <source>
        <dbReference type="SAM" id="MobiDB-lite"/>
    </source>
</evidence>
<dbReference type="InterPro" id="IPR027841">
    <property type="entry name" value="IL-17_rcpt_C/E_N"/>
</dbReference>
<evidence type="ECO:0000313" key="6">
    <source>
        <dbReference type="RefSeq" id="XP_030621212.1"/>
    </source>
</evidence>